<dbReference type="Proteomes" id="UP001620645">
    <property type="component" value="Unassembled WGS sequence"/>
</dbReference>
<proteinExistence type="predicted"/>
<evidence type="ECO:0000313" key="2">
    <source>
        <dbReference type="EMBL" id="KAL3100005.1"/>
    </source>
</evidence>
<accession>A0ABD2KAQ2</accession>
<comment type="caution">
    <text evidence="2">The sequence shown here is derived from an EMBL/GenBank/DDBJ whole genome shotgun (WGS) entry which is preliminary data.</text>
</comment>
<organism evidence="2 3">
    <name type="scientific">Heterodera schachtii</name>
    <name type="common">Sugarbeet cyst nematode worm</name>
    <name type="synonym">Tylenchus schachtii</name>
    <dbReference type="NCBI Taxonomy" id="97005"/>
    <lineage>
        <taxon>Eukaryota</taxon>
        <taxon>Metazoa</taxon>
        <taxon>Ecdysozoa</taxon>
        <taxon>Nematoda</taxon>
        <taxon>Chromadorea</taxon>
        <taxon>Rhabditida</taxon>
        <taxon>Tylenchina</taxon>
        <taxon>Tylenchomorpha</taxon>
        <taxon>Tylenchoidea</taxon>
        <taxon>Heteroderidae</taxon>
        <taxon>Heteroderinae</taxon>
        <taxon>Heterodera</taxon>
    </lineage>
</organism>
<sequence>MPSTGAVLIFSWFIGIATFLVNSVSSNSPVVSGSSPSDYPLGYGYPYGYGNQPQIGASSQLSPYSQMGSYIPQYGSGHNNYYPSSYSQYQQHQHQLRQTLPSNSAYYGSGGTSAYYSRPYGGYGPYSSGYGNSAYAGGSSYGTPGGIRSDCVNQYGQLVPSPLVGGGMSSGSGQFGAGRPASPFMPSGQSIYPQGQSSAGGTFADPSSYYKYNPYGNFYRGIMPQTMGH</sequence>
<dbReference type="EMBL" id="JBICCN010000037">
    <property type="protein sequence ID" value="KAL3100005.1"/>
    <property type="molecule type" value="Genomic_DNA"/>
</dbReference>
<evidence type="ECO:0000313" key="3">
    <source>
        <dbReference type="Proteomes" id="UP001620645"/>
    </source>
</evidence>
<reference evidence="2 3" key="1">
    <citation type="submission" date="2024-10" db="EMBL/GenBank/DDBJ databases">
        <authorList>
            <person name="Kim D."/>
        </authorList>
    </citation>
    <scope>NUCLEOTIDE SEQUENCE [LARGE SCALE GENOMIC DNA]</scope>
    <source>
        <strain evidence="2">Taebaek</strain>
    </source>
</reference>
<dbReference type="AlphaFoldDB" id="A0ABD2KAQ2"/>
<protein>
    <submittedName>
        <fullName evidence="2">Uncharacterized protein</fullName>
    </submittedName>
</protein>
<feature type="chain" id="PRO_5044841721" evidence="1">
    <location>
        <begin position="27"/>
        <end position="229"/>
    </location>
</feature>
<keyword evidence="1" id="KW-0732">Signal</keyword>
<name>A0ABD2KAQ2_HETSC</name>
<evidence type="ECO:0000256" key="1">
    <source>
        <dbReference type="SAM" id="SignalP"/>
    </source>
</evidence>
<keyword evidence="3" id="KW-1185">Reference proteome</keyword>
<gene>
    <name evidence="2" type="ORF">niasHS_001931</name>
</gene>
<feature type="signal peptide" evidence="1">
    <location>
        <begin position="1"/>
        <end position="26"/>
    </location>
</feature>